<dbReference type="STRING" id="1004.SAMN05661012_02575"/>
<organism evidence="1 2">
    <name type="scientific">Chitinophaga sancti</name>
    <dbReference type="NCBI Taxonomy" id="1004"/>
    <lineage>
        <taxon>Bacteria</taxon>
        <taxon>Pseudomonadati</taxon>
        <taxon>Bacteroidota</taxon>
        <taxon>Chitinophagia</taxon>
        <taxon>Chitinophagales</taxon>
        <taxon>Chitinophagaceae</taxon>
        <taxon>Chitinophaga</taxon>
    </lineage>
</organism>
<proteinExistence type="predicted"/>
<dbReference type="AlphaFoldDB" id="A0A1K1Q966"/>
<evidence type="ECO:0000313" key="1">
    <source>
        <dbReference type="EMBL" id="SFW56496.1"/>
    </source>
</evidence>
<dbReference type="EMBL" id="FPIZ01000007">
    <property type="protein sequence ID" value="SFW56496.1"/>
    <property type="molecule type" value="Genomic_DNA"/>
</dbReference>
<evidence type="ECO:0000313" key="2">
    <source>
        <dbReference type="Proteomes" id="UP000183788"/>
    </source>
</evidence>
<sequence length="70" mass="8172">MRAFFVRFKKGDNPQITRRYPAYKPPISRIFKEAGYLRFMPGKLAGYSPDGLVAELHFNFLFLKTTQITL</sequence>
<name>A0A1K1Q966_9BACT</name>
<accession>A0A1K1Q966</accession>
<reference evidence="1 2" key="1">
    <citation type="submission" date="2016-11" db="EMBL/GenBank/DDBJ databases">
        <authorList>
            <person name="Jaros S."/>
            <person name="Januszkiewicz K."/>
            <person name="Wedrychowicz H."/>
        </authorList>
    </citation>
    <scope>NUCLEOTIDE SEQUENCE [LARGE SCALE GENOMIC DNA]</scope>
    <source>
        <strain evidence="1 2">DSM 784</strain>
    </source>
</reference>
<gene>
    <name evidence="1" type="ORF">SAMN05661012_02575</name>
</gene>
<dbReference type="Proteomes" id="UP000183788">
    <property type="component" value="Unassembled WGS sequence"/>
</dbReference>
<protein>
    <submittedName>
        <fullName evidence="1">Uncharacterized protein</fullName>
    </submittedName>
</protein>